<comment type="caution">
    <text evidence="1">The sequence shown here is derived from an EMBL/GenBank/DDBJ whole genome shotgun (WGS) entry which is preliminary data.</text>
</comment>
<protein>
    <submittedName>
        <fullName evidence="1">Uncharacterized protein</fullName>
    </submittedName>
</protein>
<evidence type="ECO:0000313" key="2">
    <source>
        <dbReference type="Proteomes" id="UP001055879"/>
    </source>
</evidence>
<accession>A0ACB9FHH3</accession>
<gene>
    <name evidence="1" type="ORF">L6452_01855</name>
</gene>
<reference evidence="1 2" key="2">
    <citation type="journal article" date="2022" name="Mol. Ecol. Resour.">
        <title>The genomes of chicory, endive, great burdock and yacon provide insights into Asteraceae paleo-polyploidization history and plant inulin production.</title>
        <authorList>
            <person name="Fan W."/>
            <person name="Wang S."/>
            <person name="Wang H."/>
            <person name="Wang A."/>
            <person name="Jiang F."/>
            <person name="Liu H."/>
            <person name="Zhao H."/>
            <person name="Xu D."/>
            <person name="Zhang Y."/>
        </authorList>
    </citation>
    <scope>NUCLEOTIDE SEQUENCE [LARGE SCALE GENOMIC DNA]</scope>
    <source>
        <strain evidence="2">cv. Niubang</strain>
    </source>
</reference>
<organism evidence="1 2">
    <name type="scientific">Arctium lappa</name>
    <name type="common">Greater burdock</name>
    <name type="synonym">Lappa major</name>
    <dbReference type="NCBI Taxonomy" id="4217"/>
    <lineage>
        <taxon>Eukaryota</taxon>
        <taxon>Viridiplantae</taxon>
        <taxon>Streptophyta</taxon>
        <taxon>Embryophyta</taxon>
        <taxon>Tracheophyta</taxon>
        <taxon>Spermatophyta</taxon>
        <taxon>Magnoliopsida</taxon>
        <taxon>eudicotyledons</taxon>
        <taxon>Gunneridae</taxon>
        <taxon>Pentapetalae</taxon>
        <taxon>asterids</taxon>
        <taxon>campanulids</taxon>
        <taxon>Asterales</taxon>
        <taxon>Asteraceae</taxon>
        <taxon>Carduoideae</taxon>
        <taxon>Cardueae</taxon>
        <taxon>Arctiinae</taxon>
        <taxon>Arctium</taxon>
    </lineage>
</organism>
<evidence type="ECO:0000313" key="1">
    <source>
        <dbReference type="EMBL" id="KAI3770714.1"/>
    </source>
</evidence>
<proteinExistence type="predicted"/>
<reference evidence="2" key="1">
    <citation type="journal article" date="2022" name="Mol. Ecol. Resour.">
        <title>The genomes of chicory, endive, great burdock and yacon provide insights into Asteraceae palaeo-polyploidization history and plant inulin production.</title>
        <authorList>
            <person name="Fan W."/>
            <person name="Wang S."/>
            <person name="Wang H."/>
            <person name="Wang A."/>
            <person name="Jiang F."/>
            <person name="Liu H."/>
            <person name="Zhao H."/>
            <person name="Xu D."/>
            <person name="Zhang Y."/>
        </authorList>
    </citation>
    <scope>NUCLEOTIDE SEQUENCE [LARGE SCALE GENOMIC DNA]</scope>
    <source>
        <strain evidence="2">cv. Niubang</strain>
    </source>
</reference>
<dbReference type="EMBL" id="CM042047">
    <property type="protein sequence ID" value="KAI3770714.1"/>
    <property type="molecule type" value="Genomic_DNA"/>
</dbReference>
<dbReference type="Proteomes" id="UP001055879">
    <property type="component" value="Linkage Group LG01"/>
</dbReference>
<keyword evidence="2" id="KW-1185">Reference proteome</keyword>
<sequence length="127" mass="14710">MSSREALAIGTDAKPPAFFKGEYEQWKDRFLDFINRNDLGDYIRKSIKEGIMTPPTKVLTVAGENGEEKEREYPLPLGEYSDEHKRRHKGDKLARSFILQGIPNEIYVKIDSYNATGKQMWDQLEKI</sequence>
<name>A0ACB9FHH3_ARCLA</name>